<dbReference type="EC" id="3.6.1.-" evidence="2"/>
<comment type="similarity">
    <text evidence="1 2">Belongs to the DXO/Dom3Z family.</text>
</comment>
<dbReference type="GO" id="GO:0005634">
    <property type="term" value="C:nucleus"/>
    <property type="evidence" value="ECO:0007669"/>
    <property type="project" value="UniProtKB-SubCell"/>
</dbReference>
<keyword evidence="2" id="KW-0694">RNA-binding</keyword>
<keyword evidence="6" id="KW-1185">Reference proteome</keyword>
<dbReference type="PANTHER" id="PTHR12395:SF9">
    <property type="entry name" value="DECAPPING AND EXORIBONUCLEASE PROTEIN"/>
    <property type="match status" value="1"/>
</dbReference>
<sequence>MSKTDFCSLAPINWSTETPPPVQVACRLLDSCFLKMESRSERVDSLDVASWLAKHGRTKNQIHVSQPREVSCWTRASSREGGDLKLGDRSGLHKLIPIPTFPADLNEGYPDMFVRKPEGVHPGVEPVAEALAQGGVPWRECDVVTFRNNLNKIAGTPFDSRKEWEVDACLSDGVLFLDIRDGPGDGRSFQNQDRFMYYGYKLEELSTNDNAKPSTVDATSEFCTVVRLRIGDLKIMMAAEIDCYHAGQETVGLGSYVEIKAQKIPNNPRQEQNACKFKYPRWWLQSWLAGVSRILVGKWDETGMLQSTQVLQTTDLPRLSTEKGAPWSPWAAINFLHTAIAWMKEVAARYPKTHLRFTLSSPANRGPQLIASVVPGGDLTERVRKMRSRWATQQDKSEECGTADPTYPPAKRQRS</sequence>
<evidence type="ECO:0000256" key="1">
    <source>
        <dbReference type="ARBA" id="ARBA00006562"/>
    </source>
</evidence>
<dbReference type="GO" id="GO:0000956">
    <property type="term" value="P:nuclear-transcribed mRNA catabolic process"/>
    <property type="evidence" value="ECO:0007669"/>
    <property type="project" value="TreeGrafter"/>
</dbReference>
<evidence type="ECO:0000259" key="4">
    <source>
        <dbReference type="Pfam" id="PF08652"/>
    </source>
</evidence>
<evidence type="ECO:0000256" key="2">
    <source>
        <dbReference type="RuleBase" id="RU367113"/>
    </source>
</evidence>
<dbReference type="GO" id="GO:0034353">
    <property type="term" value="F:mRNA 5'-diphosphatase activity"/>
    <property type="evidence" value="ECO:0007669"/>
    <property type="project" value="TreeGrafter"/>
</dbReference>
<comment type="subcellular location">
    <subcellularLocation>
        <location evidence="2">Nucleus</location>
    </subcellularLocation>
</comment>
<dbReference type="AlphaFoldDB" id="A0AAE0GBM2"/>
<dbReference type="GO" id="GO:0110155">
    <property type="term" value="P:NAD-cap decapping"/>
    <property type="evidence" value="ECO:0007669"/>
    <property type="project" value="TreeGrafter"/>
</dbReference>
<dbReference type="Pfam" id="PF08652">
    <property type="entry name" value="RAI1"/>
    <property type="match status" value="1"/>
</dbReference>
<comment type="function">
    <text evidence="2">Decapping enzyme for NAD-capped RNAs: specifically hydrolyzes the nicotinamide adenine dinucleotide (NAD) cap from a subset of RNAs by removing the entire NAD moiety from the 5'-end of an NAD-capped RNA.</text>
</comment>
<comment type="cofactor">
    <cofactor evidence="2">
        <name>a divalent metal cation</name>
        <dbReference type="ChEBI" id="CHEBI:60240"/>
    </cofactor>
</comment>
<name>A0AAE0GBM2_9CHLO</name>
<evidence type="ECO:0000313" key="5">
    <source>
        <dbReference type="EMBL" id="KAK3274928.1"/>
    </source>
</evidence>
<dbReference type="PANTHER" id="PTHR12395">
    <property type="entry name" value="DOM-3 RELATED"/>
    <property type="match status" value="1"/>
</dbReference>
<dbReference type="GO" id="GO:0000166">
    <property type="term" value="F:nucleotide binding"/>
    <property type="evidence" value="ECO:0007669"/>
    <property type="project" value="UniProtKB-KW"/>
</dbReference>
<dbReference type="GO" id="GO:0003723">
    <property type="term" value="F:RNA binding"/>
    <property type="evidence" value="ECO:0007669"/>
    <property type="project" value="UniProtKB-KW"/>
</dbReference>
<dbReference type="GO" id="GO:0004518">
    <property type="term" value="F:nuclease activity"/>
    <property type="evidence" value="ECO:0007669"/>
    <property type="project" value="UniProtKB-KW"/>
</dbReference>
<keyword evidence="2" id="KW-0540">Nuclease</keyword>
<gene>
    <name evidence="5" type="ORF">CYMTET_16919</name>
</gene>
<accession>A0AAE0GBM2</accession>
<feature type="region of interest" description="Disordered" evidence="3">
    <location>
        <begin position="387"/>
        <end position="415"/>
    </location>
</feature>
<protein>
    <recommendedName>
        <fullName evidence="2">Decapping nuclease</fullName>
        <ecNumber evidence="2">3.6.1.-</ecNumber>
    </recommendedName>
</protein>
<dbReference type="InterPro" id="IPR039039">
    <property type="entry name" value="RAI1-like_fam"/>
</dbReference>
<proteinExistence type="inferred from homology"/>
<dbReference type="GO" id="GO:0046872">
    <property type="term" value="F:metal ion binding"/>
    <property type="evidence" value="ECO:0007669"/>
    <property type="project" value="UniProtKB-KW"/>
</dbReference>
<dbReference type="InterPro" id="IPR013961">
    <property type="entry name" value="RAI1"/>
</dbReference>
<evidence type="ECO:0000256" key="3">
    <source>
        <dbReference type="SAM" id="MobiDB-lite"/>
    </source>
</evidence>
<keyword evidence="2" id="KW-0547">Nucleotide-binding</keyword>
<dbReference type="EMBL" id="LGRX02007481">
    <property type="protein sequence ID" value="KAK3274928.1"/>
    <property type="molecule type" value="Genomic_DNA"/>
</dbReference>
<dbReference type="GO" id="GO:0005829">
    <property type="term" value="C:cytosol"/>
    <property type="evidence" value="ECO:0007669"/>
    <property type="project" value="TreeGrafter"/>
</dbReference>
<dbReference type="Proteomes" id="UP001190700">
    <property type="component" value="Unassembled WGS sequence"/>
</dbReference>
<keyword evidence="2" id="KW-0378">Hydrolase</keyword>
<comment type="caution">
    <text evidence="5">The sequence shown here is derived from an EMBL/GenBank/DDBJ whole genome shotgun (WGS) entry which is preliminary data.</text>
</comment>
<keyword evidence="2" id="KW-0479">Metal-binding</keyword>
<feature type="domain" description="RAI1-like" evidence="4">
    <location>
        <begin position="65"/>
        <end position="359"/>
    </location>
</feature>
<evidence type="ECO:0000313" key="6">
    <source>
        <dbReference type="Proteomes" id="UP001190700"/>
    </source>
</evidence>
<reference evidence="5 6" key="1">
    <citation type="journal article" date="2015" name="Genome Biol. Evol.">
        <title>Comparative Genomics of a Bacterivorous Green Alga Reveals Evolutionary Causalities and Consequences of Phago-Mixotrophic Mode of Nutrition.</title>
        <authorList>
            <person name="Burns J.A."/>
            <person name="Paasch A."/>
            <person name="Narechania A."/>
            <person name="Kim E."/>
        </authorList>
    </citation>
    <scope>NUCLEOTIDE SEQUENCE [LARGE SCALE GENOMIC DNA]</scope>
    <source>
        <strain evidence="5 6">PLY_AMNH</strain>
    </source>
</reference>
<keyword evidence="2" id="KW-0539">Nucleus</keyword>
<organism evidence="5 6">
    <name type="scientific">Cymbomonas tetramitiformis</name>
    <dbReference type="NCBI Taxonomy" id="36881"/>
    <lineage>
        <taxon>Eukaryota</taxon>
        <taxon>Viridiplantae</taxon>
        <taxon>Chlorophyta</taxon>
        <taxon>Pyramimonadophyceae</taxon>
        <taxon>Pyramimonadales</taxon>
        <taxon>Pyramimonadaceae</taxon>
        <taxon>Cymbomonas</taxon>
    </lineage>
</organism>